<accession>A0ABP3KWY8</accession>
<dbReference type="SUPFAM" id="SSF103473">
    <property type="entry name" value="MFS general substrate transporter"/>
    <property type="match status" value="1"/>
</dbReference>
<dbReference type="InterPro" id="IPR005467">
    <property type="entry name" value="His_kinase_dom"/>
</dbReference>
<dbReference type="RefSeq" id="WP_229954468.1">
    <property type="nucleotide sequence ID" value="NZ_BAAAEM010000005.1"/>
</dbReference>
<protein>
    <recommendedName>
        <fullName evidence="3">histidine kinase</fullName>
        <ecNumber evidence="3">2.7.13.3</ecNumber>
    </recommendedName>
</protein>
<comment type="caution">
    <text evidence="11">The sequence shown here is derived from an EMBL/GenBank/DDBJ whole genome shotgun (WGS) entry which is preliminary data.</text>
</comment>
<evidence type="ECO:0000259" key="10">
    <source>
        <dbReference type="PROSITE" id="PS50109"/>
    </source>
</evidence>
<dbReference type="SUPFAM" id="SSF47384">
    <property type="entry name" value="Homodimeric domain of signal transducing histidine kinase"/>
    <property type="match status" value="1"/>
</dbReference>
<feature type="transmembrane region" description="Helical" evidence="9">
    <location>
        <begin position="303"/>
        <end position="320"/>
    </location>
</feature>
<feature type="transmembrane region" description="Helical" evidence="9">
    <location>
        <begin position="234"/>
        <end position="250"/>
    </location>
</feature>
<keyword evidence="9" id="KW-0812">Transmembrane</keyword>
<dbReference type="PANTHER" id="PTHR44936">
    <property type="entry name" value="SENSOR PROTEIN CREC"/>
    <property type="match status" value="1"/>
</dbReference>
<dbReference type="EC" id="2.7.13.3" evidence="3"/>
<dbReference type="SUPFAM" id="SSF55874">
    <property type="entry name" value="ATPase domain of HSP90 chaperone/DNA topoisomerase II/histidine kinase"/>
    <property type="match status" value="1"/>
</dbReference>
<comment type="catalytic activity">
    <reaction evidence="1">
        <text>ATP + protein L-histidine = ADP + protein N-phospho-L-histidine.</text>
        <dbReference type="EC" id="2.7.13.3"/>
    </reaction>
</comment>
<evidence type="ECO:0000256" key="7">
    <source>
        <dbReference type="ARBA" id="ARBA00022777"/>
    </source>
</evidence>
<dbReference type="Pfam" id="PF02518">
    <property type="entry name" value="HATPase_c"/>
    <property type="match status" value="1"/>
</dbReference>
<organism evidence="11 12">
    <name type="scientific">Parasphingorhabdus litoris</name>
    <dbReference type="NCBI Taxonomy" id="394733"/>
    <lineage>
        <taxon>Bacteria</taxon>
        <taxon>Pseudomonadati</taxon>
        <taxon>Pseudomonadota</taxon>
        <taxon>Alphaproteobacteria</taxon>
        <taxon>Sphingomonadales</taxon>
        <taxon>Sphingomonadaceae</taxon>
        <taxon>Parasphingorhabdus</taxon>
    </lineage>
</organism>
<feature type="transmembrane region" description="Helical" evidence="9">
    <location>
        <begin position="270"/>
        <end position="291"/>
    </location>
</feature>
<evidence type="ECO:0000313" key="11">
    <source>
        <dbReference type="EMBL" id="GAA0488624.1"/>
    </source>
</evidence>
<dbReference type="InterPro" id="IPR050980">
    <property type="entry name" value="2C_sensor_his_kinase"/>
</dbReference>
<keyword evidence="9" id="KW-0472">Membrane</keyword>
<dbReference type="CDD" id="cd00082">
    <property type="entry name" value="HisKA"/>
    <property type="match status" value="1"/>
</dbReference>
<dbReference type="InterPro" id="IPR003661">
    <property type="entry name" value="HisK_dim/P_dom"/>
</dbReference>
<keyword evidence="9" id="KW-1133">Transmembrane helix</keyword>
<keyword evidence="7" id="KW-0418">Kinase</keyword>
<dbReference type="PROSITE" id="PS50109">
    <property type="entry name" value="HIS_KIN"/>
    <property type="match status" value="1"/>
</dbReference>
<evidence type="ECO:0000256" key="4">
    <source>
        <dbReference type="ARBA" id="ARBA00022475"/>
    </source>
</evidence>
<feature type="transmembrane region" description="Helical" evidence="9">
    <location>
        <begin position="393"/>
        <end position="411"/>
    </location>
</feature>
<dbReference type="Proteomes" id="UP001500713">
    <property type="component" value="Unassembled WGS sequence"/>
</dbReference>
<proteinExistence type="predicted"/>
<dbReference type="PANTHER" id="PTHR44936:SF10">
    <property type="entry name" value="SENSOR PROTEIN RSTB"/>
    <property type="match status" value="1"/>
</dbReference>
<sequence>MTFLSLINQSRAMAFRLLGIMAIMMITAVLTMPSAVAAPVLPLTSGENQTDLSANMTYSLGEDRPLSAMVSEYEAGEFETEVPVSEDEFKPYSDLWTAVAVKNILKADGRLADQWIVTFDAFAVRDSDILLVRQSGDVDRLLSFSSAEPYDPAILSGTQLKSKPLILRPGESAILMVRTSKLMAAAPSLAIRDEADLVEHELRTAALNAAFYTLAIFGLIVMLGTNISLKSSVGVRYALLFCLLLTALSFDDNIPLRFLYPNHPEWNPYIGFLISYACIMFGFYVAGSSMVTRKGRHPWSKHVQWLALLPIVTLALIPFLPRVTSYKIQLVWTGIMCLTHFLPLYWWEKSANRRLYEMWAGLIIIFIAFLIYATLMFSGYLENQIVLRNFAKTTFIVIGTLVMLGLTYGIFSLRREHDRAQEEKIRILKEDAEKSQRLLEAEKNYSRARDQAALRQRQLASASHDIRQPLSSLRMSLDAASANMGDDTEKSFREALDYLESLSGDYLVESRPDPAVPATHEPEYSGEAYPLSMIFQTVSQMFNEEAISKGLQLHIVDSSVETSVPPLVLMRMVSNLVSNAIKYTVTGKVLVGARRRTDGFSIMVLDSGPGMSDEEIIRFQSAYQKSSDSIGEGLGLAICHELAKQNQLRIEVISERGKGTCVSVTSDANLN</sequence>
<evidence type="ECO:0000256" key="1">
    <source>
        <dbReference type="ARBA" id="ARBA00000085"/>
    </source>
</evidence>
<dbReference type="InterPro" id="IPR036097">
    <property type="entry name" value="HisK_dim/P_sf"/>
</dbReference>
<evidence type="ECO:0000256" key="5">
    <source>
        <dbReference type="ARBA" id="ARBA00022679"/>
    </source>
</evidence>
<keyword evidence="6" id="KW-0547">Nucleotide-binding</keyword>
<evidence type="ECO:0000256" key="3">
    <source>
        <dbReference type="ARBA" id="ARBA00012438"/>
    </source>
</evidence>
<dbReference type="InterPro" id="IPR003594">
    <property type="entry name" value="HATPase_dom"/>
</dbReference>
<keyword evidence="8" id="KW-0067">ATP-binding</keyword>
<evidence type="ECO:0000256" key="6">
    <source>
        <dbReference type="ARBA" id="ARBA00022741"/>
    </source>
</evidence>
<dbReference type="EMBL" id="BAAAEM010000005">
    <property type="protein sequence ID" value="GAA0488624.1"/>
    <property type="molecule type" value="Genomic_DNA"/>
</dbReference>
<dbReference type="InterPro" id="IPR036890">
    <property type="entry name" value="HATPase_C_sf"/>
</dbReference>
<keyword evidence="12" id="KW-1185">Reference proteome</keyword>
<evidence type="ECO:0000256" key="9">
    <source>
        <dbReference type="SAM" id="Phobius"/>
    </source>
</evidence>
<evidence type="ECO:0000313" key="12">
    <source>
        <dbReference type="Proteomes" id="UP001500713"/>
    </source>
</evidence>
<keyword evidence="5" id="KW-0808">Transferase</keyword>
<feature type="transmembrane region" description="Helical" evidence="9">
    <location>
        <begin position="209"/>
        <end position="227"/>
    </location>
</feature>
<keyword evidence="4" id="KW-1003">Cell membrane</keyword>
<reference evidence="12" key="1">
    <citation type="journal article" date="2019" name="Int. J. Syst. Evol. Microbiol.">
        <title>The Global Catalogue of Microorganisms (GCM) 10K type strain sequencing project: providing services to taxonomists for standard genome sequencing and annotation.</title>
        <authorList>
            <consortium name="The Broad Institute Genomics Platform"/>
            <consortium name="The Broad Institute Genome Sequencing Center for Infectious Disease"/>
            <person name="Wu L."/>
            <person name="Ma J."/>
        </authorList>
    </citation>
    <scope>NUCLEOTIDE SEQUENCE [LARGE SCALE GENOMIC DNA]</scope>
    <source>
        <strain evidence="12">JCM 14162</strain>
    </source>
</reference>
<gene>
    <name evidence="11" type="ORF">GCM10009096_34500</name>
</gene>
<feature type="domain" description="Histidine kinase" evidence="10">
    <location>
        <begin position="461"/>
        <end position="670"/>
    </location>
</feature>
<dbReference type="InterPro" id="IPR036259">
    <property type="entry name" value="MFS_trans_sf"/>
</dbReference>
<feature type="transmembrane region" description="Helical" evidence="9">
    <location>
        <begin position="359"/>
        <end position="381"/>
    </location>
</feature>
<dbReference type="Gene3D" id="1.10.287.130">
    <property type="match status" value="1"/>
</dbReference>
<dbReference type="SMART" id="SM00387">
    <property type="entry name" value="HATPase_c"/>
    <property type="match status" value="1"/>
</dbReference>
<name>A0ABP3KWY8_9SPHN</name>
<evidence type="ECO:0000256" key="2">
    <source>
        <dbReference type="ARBA" id="ARBA00004651"/>
    </source>
</evidence>
<comment type="subcellular location">
    <subcellularLocation>
        <location evidence="2">Cell membrane</location>
        <topology evidence="2">Multi-pass membrane protein</topology>
    </subcellularLocation>
</comment>
<evidence type="ECO:0000256" key="8">
    <source>
        <dbReference type="ARBA" id="ARBA00022840"/>
    </source>
</evidence>
<feature type="transmembrane region" description="Helical" evidence="9">
    <location>
        <begin position="326"/>
        <end position="347"/>
    </location>
</feature>
<dbReference type="SMART" id="SM00388">
    <property type="entry name" value="HisKA"/>
    <property type="match status" value="1"/>
</dbReference>
<dbReference type="Gene3D" id="3.30.565.10">
    <property type="entry name" value="Histidine kinase-like ATPase, C-terminal domain"/>
    <property type="match status" value="1"/>
</dbReference>